<sequence>MKILAKSLSATTLALTISLLLASCGKQDPAPAVEEKAASAEGGEHEEEAAESTVIDKAEADANGIKTASATAGTIAQELEVQGLLGAIDGSVAQVTARYPGRIQSLRANVGDRVKAGQSLAAIESNLSLSTYSVSAPLSGVVLSRQAQVGGGAAEGQPLFEIADLSKVWADLSLFGEQIRQVPAGAPVTLTRLYDGSAVQATIERVLPGTFAASQSAIARTTLDNADGQWRPGMAVTARITIDRRDAALVLPLAALQTMDGHEAVFVRNGDTYTARAVKTGARDATHVEILEGVKAGEDVVVAQSYLVKADIEKSGASHEH</sequence>
<dbReference type="CDD" id="cd06850">
    <property type="entry name" value="biotinyl_domain"/>
    <property type="match status" value="1"/>
</dbReference>
<feature type="signal peptide" evidence="3">
    <location>
        <begin position="1"/>
        <end position="22"/>
    </location>
</feature>
<dbReference type="InterPro" id="IPR058647">
    <property type="entry name" value="BSH_CzcB-like"/>
</dbReference>
<dbReference type="InterPro" id="IPR006143">
    <property type="entry name" value="RND_pump_MFP"/>
</dbReference>
<dbReference type="GO" id="GO:0046914">
    <property type="term" value="F:transition metal ion binding"/>
    <property type="evidence" value="ECO:0007669"/>
    <property type="project" value="TreeGrafter"/>
</dbReference>
<name>A0A4Q8LYE6_9GAMM</name>
<feature type="domain" description="CzcB-like C-terminal circularly permuted SH3-like" evidence="6">
    <location>
        <begin position="251"/>
        <end position="309"/>
    </location>
</feature>
<dbReference type="InterPro" id="IPR051909">
    <property type="entry name" value="MFP_Cation_Efflux"/>
</dbReference>
<dbReference type="PANTHER" id="PTHR30097">
    <property type="entry name" value="CATION EFFLUX SYSTEM PROTEIN CUSB"/>
    <property type="match status" value="1"/>
</dbReference>
<accession>A0A4Q8LYE6</accession>
<dbReference type="Gene3D" id="2.40.420.20">
    <property type="match status" value="1"/>
</dbReference>
<feature type="domain" description="CusB-like beta-barrel" evidence="4">
    <location>
        <begin position="167"/>
        <end position="241"/>
    </location>
</feature>
<proteinExistence type="inferred from homology"/>
<evidence type="ECO:0000313" key="7">
    <source>
        <dbReference type="EMBL" id="TAA36995.1"/>
    </source>
</evidence>
<comment type="similarity">
    <text evidence="1">Belongs to the membrane fusion protein (MFP) (TC 8.A.1) family.</text>
</comment>
<dbReference type="AlphaFoldDB" id="A0A4Q8LYE6"/>
<dbReference type="GO" id="GO:0060003">
    <property type="term" value="P:copper ion export"/>
    <property type="evidence" value="ECO:0007669"/>
    <property type="project" value="TreeGrafter"/>
</dbReference>
<evidence type="ECO:0000256" key="3">
    <source>
        <dbReference type="SAM" id="SignalP"/>
    </source>
</evidence>
<dbReference type="Gene3D" id="2.40.50.100">
    <property type="match status" value="1"/>
</dbReference>
<dbReference type="GO" id="GO:0015679">
    <property type="term" value="P:plasma membrane copper ion transport"/>
    <property type="evidence" value="ECO:0007669"/>
    <property type="project" value="TreeGrafter"/>
</dbReference>
<dbReference type="Pfam" id="PF25954">
    <property type="entry name" value="Beta-barrel_RND_2"/>
    <property type="match status" value="1"/>
</dbReference>
<feature type="domain" description="CzcB-like barrel-sandwich hybrid" evidence="5">
    <location>
        <begin position="92"/>
        <end position="164"/>
    </location>
</feature>
<dbReference type="OrthoDB" id="9768185at2"/>
<dbReference type="InterPro" id="IPR011053">
    <property type="entry name" value="Single_hybrid_motif"/>
</dbReference>
<dbReference type="Pfam" id="PF25975">
    <property type="entry name" value="CzcB_C"/>
    <property type="match status" value="1"/>
</dbReference>
<comment type="caution">
    <text evidence="7">The sequence shown here is derived from an EMBL/GenBank/DDBJ whole genome shotgun (WGS) entry which is preliminary data.</text>
</comment>
<organism evidence="7 8">
    <name type="scientific">Pseudoxanthomonas winnipegensis</name>
    <dbReference type="NCBI Taxonomy" id="2480810"/>
    <lineage>
        <taxon>Bacteria</taxon>
        <taxon>Pseudomonadati</taxon>
        <taxon>Pseudomonadota</taxon>
        <taxon>Gammaproteobacteria</taxon>
        <taxon>Lysobacterales</taxon>
        <taxon>Lysobacteraceae</taxon>
        <taxon>Pseudoxanthomonas</taxon>
    </lineage>
</organism>
<dbReference type="GO" id="GO:0022857">
    <property type="term" value="F:transmembrane transporter activity"/>
    <property type="evidence" value="ECO:0007669"/>
    <property type="project" value="InterPro"/>
</dbReference>
<protein>
    <submittedName>
        <fullName evidence="7">Efflux RND transporter periplasmic adaptor subunit</fullName>
    </submittedName>
</protein>
<evidence type="ECO:0000256" key="1">
    <source>
        <dbReference type="ARBA" id="ARBA00009477"/>
    </source>
</evidence>
<evidence type="ECO:0000259" key="4">
    <source>
        <dbReference type="Pfam" id="PF25954"/>
    </source>
</evidence>
<dbReference type="InterPro" id="IPR058649">
    <property type="entry name" value="CzcB_C"/>
</dbReference>
<dbReference type="EMBL" id="SHMG01000013">
    <property type="protein sequence ID" value="TAA36995.1"/>
    <property type="molecule type" value="Genomic_DNA"/>
</dbReference>
<dbReference type="Pfam" id="PF25973">
    <property type="entry name" value="BSH_CzcB"/>
    <property type="match status" value="1"/>
</dbReference>
<dbReference type="InterPro" id="IPR058792">
    <property type="entry name" value="Beta-barrel_RND_2"/>
</dbReference>
<dbReference type="SUPFAM" id="SSF51230">
    <property type="entry name" value="Single hybrid motif"/>
    <property type="match status" value="1"/>
</dbReference>
<dbReference type="PANTHER" id="PTHR30097:SF4">
    <property type="entry name" value="SLR6042 PROTEIN"/>
    <property type="match status" value="1"/>
</dbReference>
<feature type="chain" id="PRO_5020462778" evidence="3">
    <location>
        <begin position="23"/>
        <end position="321"/>
    </location>
</feature>
<evidence type="ECO:0000256" key="2">
    <source>
        <dbReference type="ARBA" id="ARBA00022448"/>
    </source>
</evidence>
<dbReference type="GO" id="GO:0030288">
    <property type="term" value="C:outer membrane-bounded periplasmic space"/>
    <property type="evidence" value="ECO:0007669"/>
    <property type="project" value="TreeGrafter"/>
</dbReference>
<gene>
    <name evidence="7" type="ORF">EA655_17060</name>
</gene>
<reference evidence="7 8" key="1">
    <citation type="submission" date="2019-02" db="EMBL/GenBank/DDBJ databases">
        <title>WGS of Pseudoxanthomonas species novum from clinical isolates.</title>
        <authorList>
            <person name="Bernier A.-M."/>
            <person name="Bernard K."/>
            <person name="Vachon A."/>
        </authorList>
    </citation>
    <scope>NUCLEOTIDE SEQUENCE [LARGE SCALE GENOMIC DNA]</scope>
    <source>
        <strain evidence="7 8">NML130969</strain>
    </source>
</reference>
<keyword evidence="3" id="KW-0732">Signal</keyword>
<keyword evidence="2" id="KW-0813">Transport</keyword>
<dbReference type="FunFam" id="2.40.420.20:FF:000006">
    <property type="entry name" value="RND family efflux transporter MFP subunit"/>
    <property type="match status" value="1"/>
</dbReference>
<evidence type="ECO:0000259" key="6">
    <source>
        <dbReference type="Pfam" id="PF25975"/>
    </source>
</evidence>
<evidence type="ECO:0000259" key="5">
    <source>
        <dbReference type="Pfam" id="PF25973"/>
    </source>
</evidence>
<dbReference type="GO" id="GO:0016020">
    <property type="term" value="C:membrane"/>
    <property type="evidence" value="ECO:0007669"/>
    <property type="project" value="InterPro"/>
</dbReference>
<dbReference type="PROSITE" id="PS51257">
    <property type="entry name" value="PROKAR_LIPOPROTEIN"/>
    <property type="match status" value="1"/>
</dbReference>
<dbReference type="Proteomes" id="UP000294164">
    <property type="component" value="Unassembled WGS sequence"/>
</dbReference>
<dbReference type="NCBIfam" id="TIGR01730">
    <property type="entry name" value="RND_mfp"/>
    <property type="match status" value="1"/>
</dbReference>
<dbReference type="RefSeq" id="WP_130535630.1">
    <property type="nucleotide sequence ID" value="NZ_SHMG01000013.1"/>
</dbReference>
<evidence type="ECO:0000313" key="8">
    <source>
        <dbReference type="Proteomes" id="UP000294164"/>
    </source>
</evidence>